<keyword evidence="9 20" id="KW-0808">Transferase</keyword>
<dbReference type="InterPro" id="IPR036890">
    <property type="entry name" value="HATPase_C_sf"/>
</dbReference>
<comment type="function">
    <text evidence="17">Member of the two-component regulatory system PhoR/PhoB involved in the phosphate regulon genes expression. PhoR may function as a membrane-associated protein kinase that phosphorylates PhoB in response to environmental signals.</text>
</comment>
<evidence type="ECO:0000256" key="16">
    <source>
        <dbReference type="ARBA" id="ARBA00023136"/>
    </source>
</evidence>
<keyword evidence="14 18" id="KW-1133">Transmembrane helix</keyword>
<dbReference type="SMART" id="SM00388">
    <property type="entry name" value="HisKA"/>
    <property type="match status" value="1"/>
</dbReference>
<dbReference type="EMBL" id="UOFF01000435">
    <property type="protein sequence ID" value="VAW57659.1"/>
    <property type="molecule type" value="Genomic_DNA"/>
</dbReference>
<evidence type="ECO:0000256" key="6">
    <source>
        <dbReference type="ARBA" id="ARBA00022475"/>
    </source>
</evidence>
<dbReference type="GO" id="GO:0000155">
    <property type="term" value="F:phosphorelay sensor kinase activity"/>
    <property type="evidence" value="ECO:0007669"/>
    <property type="project" value="InterPro"/>
</dbReference>
<evidence type="ECO:0000256" key="12">
    <source>
        <dbReference type="ARBA" id="ARBA00022777"/>
    </source>
</evidence>
<dbReference type="AlphaFoldDB" id="A0A3B0X853"/>
<evidence type="ECO:0000256" key="17">
    <source>
        <dbReference type="ARBA" id="ARBA00025207"/>
    </source>
</evidence>
<dbReference type="InterPro" id="IPR004358">
    <property type="entry name" value="Sig_transdc_His_kin-like_C"/>
</dbReference>
<keyword evidence="7" id="KW-0597">Phosphoprotein</keyword>
<dbReference type="InterPro" id="IPR000014">
    <property type="entry name" value="PAS"/>
</dbReference>
<dbReference type="Pfam" id="PF00512">
    <property type="entry name" value="HisKA"/>
    <property type="match status" value="1"/>
</dbReference>
<dbReference type="GO" id="GO:0016036">
    <property type="term" value="P:cellular response to phosphate starvation"/>
    <property type="evidence" value="ECO:0007669"/>
    <property type="project" value="TreeGrafter"/>
</dbReference>
<evidence type="ECO:0000256" key="13">
    <source>
        <dbReference type="ARBA" id="ARBA00022840"/>
    </source>
</evidence>
<dbReference type="InterPro" id="IPR036097">
    <property type="entry name" value="HisK_dim/P_sf"/>
</dbReference>
<dbReference type="SUPFAM" id="SSF47384">
    <property type="entry name" value="Homodimeric domain of signal transducing histidine kinase"/>
    <property type="match status" value="1"/>
</dbReference>
<protein>
    <recommendedName>
        <fullName evidence="4">Phosphate regulon sensor protein PhoR</fullName>
        <ecNumber evidence="3">2.7.13.3</ecNumber>
    </recommendedName>
</protein>
<dbReference type="InterPro" id="IPR003594">
    <property type="entry name" value="HATPase_dom"/>
</dbReference>
<evidence type="ECO:0000256" key="18">
    <source>
        <dbReference type="SAM" id="Phobius"/>
    </source>
</evidence>
<evidence type="ECO:0000256" key="2">
    <source>
        <dbReference type="ARBA" id="ARBA00004236"/>
    </source>
</evidence>
<reference evidence="20" key="1">
    <citation type="submission" date="2018-06" db="EMBL/GenBank/DDBJ databases">
        <authorList>
            <person name="Zhirakovskaya E."/>
        </authorList>
    </citation>
    <scope>NUCLEOTIDE SEQUENCE</scope>
</reference>
<dbReference type="Gene3D" id="3.30.450.20">
    <property type="entry name" value="PAS domain"/>
    <property type="match status" value="1"/>
</dbReference>
<dbReference type="InterPro" id="IPR021766">
    <property type="entry name" value="PhoR_N"/>
</dbReference>
<dbReference type="InterPro" id="IPR014310">
    <property type="entry name" value="Sig_transdc_His_kinase_PhoR"/>
</dbReference>
<dbReference type="InterPro" id="IPR050351">
    <property type="entry name" value="BphY/WalK/GraS-like"/>
</dbReference>
<comment type="subcellular location">
    <subcellularLocation>
        <location evidence="2">Cell membrane</location>
    </subcellularLocation>
</comment>
<evidence type="ECO:0000256" key="14">
    <source>
        <dbReference type="ARBA" id="ARBA00022989"/>
    </source>
</evidence>
<keyword evidence="16 18" id="KW-0472">Membrane</keyword>
<evidence type="ECO:0000256" key="10">
    <source>
        <dbReference type="ARBA" id="ARBA00022692"/>
    </source>
</evidence>
<evidence type="ECO:0000256" key="11">
    <source>
        <dbReference type="ARBA" id="ARBA00022741"/>
    </source>
</evidence>
<dbReference type="GO" id="GO:0004721">
    <property type="term" value="F:phosphoprotein phosphatase activity"/>
    <property type="evidence" value="ECO:0007669"/>
    <property type="project" value="InterPro"/>
</dbReference>
<dbReference type="PRINTS" id="PR00344">
    <property type="entry name" value="BCTRLSENSOR"/>
</dbReference>
<dbReference type="EC" id="2.7.13.3" evidence="3"/>
<dbReference type="PANTHER" id="PTHR45453">
    <property type="entry name" value="PHOSPHATE REGULON SENSOR PROTEIN PHOR"/>
    <property type="match status" value="1"/>
</dbReference>
<dbReference type="CDD" id="cd00130">
    <property type="entry name" value="PAS"/>
    <property type="match status" value="1"/>
</dbReference>
<dbReference type="Pfam" id="PF11808">
    <property type="entry name" value="PhoR"/>
    <property type="match status" value="1"/>
</dbReference>
<keyword evidence="8" id="KW-0592">Phosphate transport</keyword>
<dbReference type="Gene3D" id="1.10.287.130">
    <property type="match status" value="1"/>
</dbReference>
<dbReference type="GO" id="GO:0006817">
    <property type="term" value="P:phosphate ion transport"/>
    <property type="evidence" value="ECO:0007669"/>
    <property type="project" value="UniProtKB-KW"/>
</dbReference>
<evidence type="ECO:0000256" key="7">
    <source>
        <dbReference type="ARBA" id="ARBA00022553"/>
    </source>
</evidence>
<comment type="catalytic activity">
    <reaction evidence="1">
        <text>ATP + protein L-histidine = ADP + protein N-phospho-L-histidine.</text>
        <dbReference type="EC" id="2.7.13.3"/>
    </reaction>
</comment>
<dbReference type="InterPro" id="IPR003661">
    <property type="entry name" value="HisK_dim/P_dom"/>
</dbReference>
<evidence type="ECO:0000256" key="9">
    <source>
        <dbReference type="ARBA" id="ARBA00022679"/>
    </source>
</evidence>
<evidence type="ECO:0000259" key="19">
    <source>
        <dbReference type="PROSITE" id="PS50109"/>
    </source>
</evidence>
<dbReference type="GO" id="GO:0005886">
    <property type="term" value="C:plasma membrane"/>
    <property type="evidence" value="ECO:0007669"/>
    <property type="project" value="UniProtKB-SubCell"/>
</dbReference>
<dbReference type="SMART" id="SM00387">
    <property type="entry name" value="HATPase_c"/>
    <property type="match status" value="1"/>
</dbReference>
<dbReference type="SUPFAM" id="SSF55874">
    <property type="entry name" value="ATPase domain of HSP90 chaperone/DNA topoisomerase II/histidine kinase"/>
    <property type="match status" value="1"/>
</dbReference>
<proteinExistence type="predicted"/>
<evidence type="ECO:0000256" key="15">
    <source>
        <dbReference type="ARBA" id="ARBA00023012"/>
    </source>
</evidence>
<dbReference type="GO" id="GO:0005524">
    <property type="term" value="F:ATP binding"/>
    <property type="evidence" value="ECO:0007669"/>
    <property type="project" value="UniProtKB-KW"/>
</dbReference>
<evidence type="ECO:0000256" key="8">
    <source>
        <dbReference type="ARBA" id="ARBA00022592"/>
    </source>
</evidence>
<sequence length="423" mass="48600">MIFSYSLQREIIVLIICLLIIIAIGALFDAVIPFILISVIFYVLWHLYHIHQLIKWLNNSSKNPPESIGVWDEVFFQLHNKNKRQKKSRKKLSKLLKRFQKSTQALPYATIVLNSNNEIEWFNPASKKMFGFKASVDTGQRIGNLIRQPDFIKYLNNKNYDKPLEFENQHKKLLLNVTRYGKGQYLLSIDDITLRKQLDVMRSDFISNVSHELRTPITVMAGYIETLSNDLSVSNQFPIDKIQKQTLRMEKIISELIELAKLETSKPVNINEKVNISKLLNEVYNEALSLDNNLHKIELKIDDANISMNGSYEEIRVAISNLLTNAIRYTPEGGEIVLSTLVDEEGFYINVKDNGIGIEYAHIPRLTERFYRVDNGRSRKKGGTGLGLAIVKQILDRHNAILHIESELGKGSSFSCYFPLTQL</sequence>
<feature type="transmembrane region" description="Helical" evidence="18">
    <location>
        <begin position="12"/>
        <end position="45"/>
    </location>
</feature>
<dbReference type="FunFam" id="3.30.565.10:FF:000006">
    <property type="entry name" value="Sensor histidine kinase WalK"/>
    <property type="match status" value="1"/>
</dbReference>
<keyword evidence="6" id="KW-1003">Cell membrane</keyword>
<feature type="domain" description="Histidine kinase" evidence="19">
    <location>
        <begin position="208"/>
        <end position="422"/>
    </location>
</feature>
<keyword evidence="10 18" id="KW-0812">Transmembrane</keyword>
<dbReference type="Gene3D" id="3.30.565.10">
    <property type="entry name" value="Histidine kinase-like ATPase, C-terminal domain"/>
    <property type="match status" value="1"/>
</dbReference>
<keyword evidence="11" id="KW-0547">Nucleotide-binding</keyword>
<evidence type="ECO:0000256" key="3">
    <source>
        <dbReference type="ARBA" id="ARBA00012438"/>
    </source>
</evidence>
<evidence type="ECO:0000256" key="1">
    <source>
        <dbReference type="ARBA" id="ARBA00000085"/>
    </source>
</evidence>
<accession>A0A3B0X853</accession>
<dbReference type="FunFam" id="1.10.287.130:FF:000001">
    <property type="entry name" value="Two-component sensor histidine kinase"/>
    <property type="match status" value="1"/>
</dbReference>
<dbReference type="Pfam" id="PF02518">
    <property type="entry name" value="HATPase_c"/>
    <property type="match status" value="1"/>
</dbReference>
<name>A0A3B0X853_9ZZZZ</name>
<evidence type="ECO:0000313" key="20">
    <source>
        <dbReference type="EMBL" id="VAW57659.1"/>
    </source>
</evidence>
<dbReference type="CDD" id="cd00082">
    <property type="entry name" value="HisKA"/>
    <property type="match status" value="1"/>
</dbReference>
<dbReference type="InterPro" id="IPR035965">
    <property type="entry name" value="PAS-like_dom_sf"/>
</dbReference>
<keyword evidence="13" id="KW-0067">ATP-binding</keyword>
<keyword evidence="5" id="KW-0813">Transport</keyword>
<keyword evidence="15" id="KW-0902">Two-component regulatory system</keyword>
<gene>
    <name evidence="20" type="ORF">MNBD_GAMMA07-1533</name>
</gene>
<dbReference type="SUPFAM" id="SSF55785">
    <property type="entry name" value="PYP-like sensor domain (PAS domain)"/>
    <property type="match status" value="1"/>
</dbReference>
<dbReference type="PROSITE" id="PS50109">
    <property type="entry name" value="HIS_KIN"/>
    <property type="match status" value="1"/>
</dbReference>
<dbReference type="InterPro" id="IPR005467">
    <property type="entry name" value="His_kinase_dom"/>
</dbReference>
<organism evidence="20">
    <name type="scientific">hydrothermal vent metagenome</name>
    <dbReference type="NCBI Taxonomy" id="652676"/>
    <lineage>
        <taxon>unclassified sequences</taxon>
        <taxon>metagenomes</taxon>
        <taxon>ecological metagenomes</taxon>
    </lineage>
</organism>
<dbReference type="PANTHER" id="PTHR45453:SF1">
    <property type="entry name" value="PHOSPHATE REGULON SENSOR PROTEIN PHOR"/>
    <property type="match status" value="1"/>
</dbReference>
<keyword evidence="12" id="KW-0418">Kinase</keyword>
<dbReference type="NCBIfam" id="TIGR02966">
    <property type="entry name" value="phoR_proteo"/>
    <property type="match status" value="1"/>
</dbReference>
<evidence type="ECO:0000256" key="4">
    <source>
        <dbReference type="ARBA" id="ARBA00019665"/>
    </source>
</evidence>
<evidence type="ECO:0000256" key="5">
    <source>
        <dbReference type="ARBA" id="ARBA00022448"/>
    </source>
</evidence>